<keyword evidence="6" id="KW-1185">Reference proteome</keyword>
<reference evidence="5" key="1">
    <citation type="submission" date="2021-03" db="EMBL/GenBank/DDBJ databases">
        <authorList>
            <person name="Wang G."/>
        </authorList>
    </citation>
    <scope>NUCLEOTIDE SEQUENCE</scope>
    <source>
        <strain evidence="5">KCTC 12899</strain>
    </source>
</reference>
<dbReference type="GO" id="GO:0008237">
    <property type="term" value="F:metallopeptidase activity"/>
    <property type="evidence" value="ECO:0007669"/>
    <property type="project" value="InterPro"/>
</dbReference>
<organism evidence="5 6">
    <name type="scientific">Acanthopleuribacter pedis</name>
    <dbReference type="NCBI Taxonomy" id="442870"/>
    <lineage>
        <taxon>Bacteria</taxon>
        <taxon>Pseudomonadati</taxon>
        <taxon>Acidobacteriota</taxon>
        <taxon>Holophagae</taxon>
        <taxon>Acanthopleuribacterales</taxon>
        <taxon>Acanthopleuribacteraceae</taxon>
        <taxon>Acanthopleuribacter</taxon>
    </lineage>
</organism>
<protein>
    <submittedName>
        <fullName evidence="5">M1 family metallopeptidase</fullName>
    </submittedName>
</protein>
<keyword evidence="3" id="KW-0732">Signal</keyword>
<evidence type="ECO:0000313" key="6">
    <source>
        <dbReference type="Proteomes" id="UP000664417"/>
    </source>
</evidence>
<evidence type="ECO:0000259" key="4">
    <source>
        <dbReference type="Pfam" id="PF01433"/>
    </source>
</evidence>
<dbReference type="Pfam" id="PF01433">
    <property type="entry name" value="Peptidase_M1"/>
    <property type="match status" value="1"/>
</dbReference>
<dbReference type="InterPro" id="IPR027268">
    <property type="entry name" value="Peptidase_M4/M1_CTD_sf"/>
</dbReference>
<comment type="cofactor">
    <cofactor evidence="2">
        <name>Zn(2+)</name>
        <dbReference type="ChEBI" id="CHEBI:29105"/>
    </cofactor>
    <text evidence="2">Binds 1 zinc ion per subunit.</text>
</comment>
<dbReference type="AlphaFoldDB" id="A0A8J7Q3U7"/>
<keyword evidence="2" id="KW-0479">Metal-binding</keyword>
<sequence length="703" mass="80077">MIHLFSRLSRRGLLPSAMLIALLVACGTPETASEIAAPTPTQTGEAALMRQRNLMATLLPEKMADQPPTDYQIEVSLDAEGRRLIGTQTLVYQNQSGDILDRLPFHLYLNAFRDDQSVMAKSLRTQSNAAPHTGGSMTLERFTIDGTPVLDQVHYPHEPDQTVAVFPLAQPLFPGESVTVRCDFTAQLPEDGLRSLAVDDFFFVAQWFPKIGVWESSQQRDGGEPGWVCPPYHALTEFYADFGHYQVSLDVPADFEVGATGVLVDERREGDGTRKQLTFRAEMVHDFAWSASPHFLRATRTFEMTQAERLADQARFGLDEEQSELPPVEMVLLIQPQHEHQIERHFEAMRHAIRQTGMRLGPYPYPVITMVDPVYAAFGACCMEYPMLVSLNTHWSAPAEDYELEDLIFHEYIHQYFQGLVATNEFTSAWLDEGFTSYLTAKLVYDQYGPSYTPYRPLFLYHVPTWWWLGFAPFHPMEAQRRHALVLRRGARVDQAGPEFFSSSDYELSVYDRTALMLFQLERLLGEETMAGLMRAWFTEYRFRHPDTDDFVRFAQAFCACDLRVFFEDWLHGEGFLDYAVEEVRTRHVPEPPADGGHTEYYRVTLVNHGNLRLPLTITLHFEDGSVKTESWQGEEARGLLEGYAASPLVQVVLDPEGRLLLDRYRGNHVWRARADHRGADAVAQKTTNALQHWLQLLAGAVL</sequence>
<dbReference type="InterPro" id="IPR014782">
    <property type="entry name" value="Peptidase_M1_dom"/>
</dbReference>
<proteinExistence type="predicted"/>
<dbReference type="PROSITE" id="PS51257">
    <property type="entry name" value="PROKAR_LIPOPROTEIN"/>
    <property type="match status" value="1"/>
</dbReference>
<evidence type="ECO:0000256" key="1">
    <source>
        <dbReference type="PIRSR" id="PIRSR634015-1"/>
    </source>
</evidence>
<feature type="binding site" evidence="2">
    <location>
        <position position="410"/>
    </location>
    <ligand>
        <name>Zn(2+)</name>
        <dbReference type="ChEBI" id="CHEBI:29105"/>
        <note>catalytic</note>
    </ligand>
</feature>
<accession>A0A8J7Q3U7</accession>
<comment type="caution">
    <text evidence="5">The sequence shown here is derived from an EMBL/GenBank/DDBJ whole genome shotgun (WGS) entry which is preliminary data.</text>
</comment>
<gene>
    <name evidence="5" type="ORF">J3U88_05175</name>
</gene>
<dbReference type="RefSeq" id="WP_207857320.1">
    <property type="nucleotide sequence ID" value="NZ_JAFREP010000004.1"/>
</dbReference>
<feature type="chain" id="PRO_5035245474" evidence="3">
    <location>
        <begin position="33"/>
        <end position="703"/>
    </location>
</feature>
<dbReference type="Proteomes" id="UP000664417">
    <property type="component" value="Unassembled WGS sequence"/>
</dbReference>
<feature type="active site" description="Proton donor" evidence="1">
    <location>
        <position position="506"/>
    </location>
</feature>
<evidence type="ECO:0000256" key="2">
    <source>
        <dbReference type="PIRSR" id="PIRSR634015-3"/>
    </source>
</evidence>
<dbReference type="EMBL" id="JAFREP010000004">
    <property type="protein sequence ID" value="MBO1317844.1"/>
    <property type="molecule type" value="Genomic_DNA"/>
</dbReference>
<name>A0A8J7Q3U7_9BACT</name>
<feature type="domain" description="Peptidase M1 membrane alanine aminopeptidase" evidence="4">
    <location>
        <begin position="362"/>
        <end position="570"/>
    </location>
</feature>
<dbReference type="SUPFAM" id="SSF55486">
    <property type="entry name" value="Metalloproteases ('zincins'), catalytic domain"/>
    <property type="match status" value="1"/>
</dbReference>
<keyword evidence="2" id="KW-0862">Zinc</keyword>
<dbReference type="Gene3D" id="1.10.390.10">
    <property type="entry name" value="Neutral Protease Domain 2"/>
    <property type="match status" value="1"/>
</dbReference>
<evidence type="ECO:0000256" key="3">
    <source>
        <dbReference type="SAM" id="SignalP"/>
    </source>
</evidence>
<dbReference type="GO" id="GO:0008270">
    <property type="term" value="F:zinc ion binding"/>
    <property type="evidence" value="ECO:0007669"/>
    <property type="project" value="InterPro"/>
</dbReference>
<feature type="binding site" evidence="2">
    <location>
        <position position="414"/>
    </location>
    <ligand>
        <name>Zn(2+)</name>
        <dbReference type="ChEBI" id="CHEBI:29105"/>
        <note>catalytic</note>
    </ligand>
</feature>
<dbReference type="CDD" id="cd09604">
    <property type="entry name" value="M1_APN_like"/>
    <property type="match status" value="1"/>
</dbReference>
<evidence type="ECO:0000313" key="5">
    <source>
        <dbReference type="EMBL" id="MBO1317844.1"/>
    </source>
</evidence>
<dbReference type="PANTHER" id="PTHR45726:SF3">
    <property type="entry name" value="LEUKOTRIENE A-4 HYDROLASE"/>
    <property type="match status" value="1"/>
</dbReference>
<feature type="active site" description="Proton acceptor" evidence="1">
    <location>
        <position position="411"/>
    </location>
</feature>
<feature type="binding site" evidence="2">
    <location>
        <position position="433"/>
    </location>
    <ligand>
        <name>Zn(2+)</name>
        <dbReference type="ChEBI" id="CHEBI:29105"/>
        <note>catalytic</note>
    </ligand>
</feature>
<feature type="signal peptide" evidence="3">
    <location>
        <begin position="1"/>
        <end position="32"/>
    </location>
</feature>
<dbReference type="PANTHER" id="PTHR45726">
    <property type="entry name" value="LEUKOTRIENE A-4 HYDROLASE"/>
    <property type="match status" value="1"/>
</dbReference>
<dbReference type="InterPro" id="IPR034015">
    <property type="entry name" value="M1_LTA4H"/>
</dbReference>